<dbReference type="AlphaFoldDB" id="A0A0F9VII0"/>
<protein>
    <submittedName>
        <fullName evidence="2">Uncharacterized protein</fullName>
    </submittedName>
</protein>
<proteinExistence type="predicted"/>
<name>A0A0F9VII0_9ZZZZ</name>
<accession>A0A0F9VII0</accession>
<feature type="transmembrane region" description="Helical" evidence="1">
    <location>
        <begin position="12"/>
        <end position="35"/>
    </location>
</feature>
<reference evidence="2" key="1">
    <citation type="journal article" date="2015" name="Nature">
        <title>Complex archaea that bridge the gap between prokaryotes and eukaryotes.</title>
        <authorList>
            <person name="Spang A."/>
            <person name="Saw J.H."/>
            <person name="Jorgensen S.L."/>
            <person name="Zaremba-Niedzwiedzka K."/>
            <person name="Martijn J."/>
            <person name="Lind A.E."/>
            <person name="van Eijk R."/>
            <person name="Schleper C."/>
            <person name="Guy L."/>
            <person name="Ettema T.J."/>
        </authorList>
    </citation>
    <scope>NUCLEOTIDE SEQUENCE</scope>
</reference>
<gene>
    <name evidence="2" type="ORF">LCGC14_0479690</name>
</gene>
<evidence type="ECO:0000256" key="1">
    <source>
        <dbReference type="SAM" id="Phobius"/>
    </source>
</evidence>
<dbReference type="EMBL" id="LAZR01000519">
    <property type="protein sequence ID" value="KKN65653.1"/>
    <property type="molecule type" value="Genomic_DNA"/>
</dbReference>
<keyword evidence="1" id="KW-1133">Transmembrane helix</keyword>
<sequence length="41" mass="4448">MDQSGIKWVIGVRMFGIVITGVFVLLGLVALSVLYGRRLGL</sequence>
<organism evidence="2">
    <name type="scientific">marine sediment metagenome</name>
    <dbReference type="NCBI Taxonomy" id="412755"/>
    <lineage>
        <taxon>unclassified sequences</taxon>
        <taxon>metagenomes</taxon>
        <taxon>ecological metagenomes</taxon>
    </lineage>
</organism>
<keyword evidence="1" id="KW-0472">Membrane</keyword>
<keyword evidence="1" id="KW-0812">Transmembrane</keyword>
<comment type="caution">
    <text evidence="2">The sequence shown here is derived from an EMBL/GenBank/DDBJ whole genome shotgun (WGS) entry which is preliminary data.</text>
</comment>
<evidence type="ECO:0000313" key="2">
    <source>
        <dbReference type="EMBL" id="KKN65653.1"/>
    </source>
</evidence>